<dbReference type="Pfam" id="PF01322">
    <property type="entry name" value="Cytochrom_C_2"/>
    <property type="match status" value="1"/>
</dbReference>
<evidence type="ECO:0000256" key="4">
    <source>
        <dbReference type="ARBA" id="ARBA00022982"/>
    </source>
</evidence>
<evidence type="ECO:0000256" key="1">
    <source>
        <dbReference type="ARBA" id="ARBA00022448"/>
    </source>
</evidence>
<dbReference type="Gene3D" id="1.20.120.10">
    <property type="entry name" value="Cytochrome c/b562"/>
    <property type="match status" value="1"/>
</dbReference>
<keyword evidence="3" id="KW-0479">Metal-binding</keyword>
<sequence length="152" mass="16013">MKKFVRFGFVSAAILAVQLAPVPMAYAGPIEDRQAAMKAVSESTKALAAVVRGERPFFAELVERHGDRILNSFIKAQKLFNNGVETKGSTAKATIWSKPDGFARIFAGGIAGAKAAAAAGANSDPAALKAAFGQLAQSCKSCHEGYRLPKGW</sequence>
<dbReference type="PIRSF" id="PIRSF000027">
    <property type="entry name" value="Cytc_c_prime"/>
    <property type="match status" value="1"/>
</dbReference>
<proteinExistence type="predicted"/>
<evidence type="ECO:0000313" key="6">
    <source>
        <dbReference type="EMBL" id="VAV86756.1"/>
    </source>
</evidence>
<evidence type="ECO:0008006" key="7">
    <source>
        <dbReference type="Google" id="ProtNLM"/>
    </source>
</evidence>
<accession>A0A3B0RCX2</accession>
<evidence type="ECO:0000256" key="2">
    <source>
        <dbReference type="ARBA" id="ARBA00022617"/>
    </source>
</evidence>
<dbReference type="GO" id="GO:0020037">
    <property type="term" value="F:heme binding"/>
    <property type="evidence" value="ECO:0007669"/>
    <property type="project" value="InterPro"/>
</dbReference>
<keyword evidence="1" id="KW-0813">Transport</keyword>
<dbReference type="PRINTS" id="PR00608">
    <property type="entry name" value="CYTCHROMECII"/>
</dbReference>
<keyword evidence="2" id="KW-0349">Heme</keyword>
<gene>
    <name evidence="6" type="ORF">MNBD_ALPHA08-434</name>
</gene>
<dbReference type="EMBL" id="UOEC01000014">
    <property type="protein sequence ID" value="VAV86756.1"/>
    <property type="molecule type" value="Genomic_DNA"/>
</dbReference>
<protein>
    <recommendedName>
        <fullName evidence="7">Cytochrome c</fullName>
    </recommendedName>
</protein>
<dbReference type="SUPFAM" id="SSF47175">
    <property type="entry name" value="Cytochromes"/>
    <property type="match status" value="1"/>
</dbReference>
<keyword evidence="5" id="KW-0408">Iron</keyword>
<dbReference type="InterPro" id="IPR015984">
    <property type="entry name" value="Cyt_c_prime_subgr"/>
</dbReference>
<dbReference type="GO" id="GO:0022900">
    <property type="term" value="P:electron transport chain"/>
    <property type="evidence" value="ECO:0007669"/>
    <property type="project" value="InterPro"/>
</dbReference>
<keyword evidence="4" id="KW-0249">Electron transport</keyword>
<dbReference type="GO" id="GO:0009055">
    <property type="term" value="F:electron transfer activity"/>
    <property type="evidence" value="ECO:0007669"/>
    <property type="project" value="InterPro"/>
</dbReference>
<dbReference type="GO" id="GO:0005506">
    <property type="term" value="F:iron ion binding"/>
    <property type="evidence" value="ECO:0007669"/>
    <property type="project" value="InterPro"/>
</dbReference>
<name>A0A3B0RCX2_9ZZZZ</name>
<dbReference type="AlphaFoldDB" id="A0A3B0RCX2"/>
<evidence type="ECO:0000256" key="3">
    <source>
        <dbReference type="ARBA" id="ARBA00022723"/>
    </source>
</evidence>
<organism evidence="6">
    <name type="scientific">hydrothermal vent metagenome</name>
    <dbReference type="NCBI Taxonomy" id="652676"/>
    <lineage>
        <taxon>unclassified sequences</taxon>
        <taxon>metagenomes</taxon>
        <taxon>ecological metagenomes</taxon>
    </lineage>
</organism>
<dbReference type="PROSITE" id="PS51009">
    <property type="entry name" value="CYTCII"/>
    <property type="match status" value="1"/>
</dbReference>
<reference evidence="6" key="1">
    <citation type="submission" date="2018-06" db="EMBL/GenBank/DDBJ databases">
        <authorList>
            <person name="Zhirakovskaya E."/>
        </authorList>
    </citation>
    <scope>NUCLEOTIDE SEQUENCE</scope>
</reference>
<dbReference type="InterPro" id="IPR012127">
    <property type="entry name" value="Cyt_c_prime"/>
</dbReference>
<dbReference type="InterPro" id="IPR002321">
    <property type="entry name" value="Cyt_c_II"/>
</dbReference>
<dbReference type="InterPro" id="IPR010980">
    <property type="entry name" value="Cyt_c/b562"/>
</dbReference>
<dbReference type="GO" id="GO:0042597">
    <property type="term" value="C:periplasmic space"/>
    <property type="evidence" value="ECO:0007669"/>
    <property type="project" value="InterPro"/>
</dbReference>
<evidence type="ECO:0000256" key="5">
    <source>
        <dbReference type="ARBA" id="ARBA00023004"/>
    </source>
</evidence>